<evidence type="ECO:0000313" key="1">
    <source>
        <dbReference type="EMBL" id="WGO84195.1"/>
    </source>
</evidence>
<dbReference type="EMBL" id="CP123759">
    <property type="protein sequence ID" value="WGO84195.1"/>
    <property type="molecule type" value="Genomic_DNA"/>
</dbReference>
<sequence length="47" mass="5263">MSESLMLFDCTSLLPASSLIQFSIIDEYDVTLCAWQSEAFPLVCLCQ</sequence>
<keyword evidence="2" id="KW-1185">Reference proteome</keyword>
<organism evidence="1 2">
    <name type="scientific">Arsenophonus apicola</name>
    <dbReference type="NCBI Taxonomy" id="2879119"/>
    <lineage>
        <taxon>Bacteria</taxon>
        <taxon>Pseudomonadati</taxon>
        <taxon>Pseudomonadota</taxon>
        <taxon>Gammaproteobacteria</taxon>
        <taxon>Enterobacterales</taxon>
        <taxon>Morganellaceae</taxon>
        <taxon>Arsenophonus</taxon>
    </lineage>
</organism>
<name>A0ABY8P3X4_9GAMM</name>
<dbReference type="Proteomes" id="UP001231859">
    <property type="component" value="Chromosome"/>
</dbReference>
<gene>
    <name evidence="1" type="ORF">QG404_04690</name>
</gene>
<evidence type="ECO:0000313" key="2">
    <source>
        <dbReference type="Proteomes" id="UP001231859"/>
    </source>
</evidence>
<reference evidence="1 2" key="1">
    <citation type="submission" date="2023-04" db="EMBL/GenBank/DDBJ databases">
        <title>Genome dynamics across the evolutionary transition to endosymbiosis.</title>
        <authorList>
            <person name="Siozios S."/>
            <person name="Nadal-Jimenez P."/>
            <person name="Azagi T."/>
            <person name="Sprong H."/>
            <person name="Frost C.L."/>
            <person name="Parratt S.R."/>
            <person name="Taylor G."/>
            <person name="Brettell L."/>
            <person name="Lew K.C."/>
            <person name="Croft L."/>
            <person name="King K.C."/>
            <person name="Brockhurst M.A."/>
            <person name="Hypsa V."/>
            <person name="Novakova E."/>
            <person name="Darby A.C."/>
            <person name="Hurst G.D.D."/>
        </authorList>
    </citation>
    <scope>NUCLEOTIDE SEQUENCE [LARGE SCALE GENOMIC DNA]</scope>
    <source>
        <strain evidence="2">aApi_AU</strain>
    </source>
</reference>
<protein>
    <submittedName>
        <fullName evidence="1">Uncharacterized protein</fullName>
    </submittedName>
</protein>
<dbReference type="RefSeq" id="WP_280939217.1">
    <property type="nucleotide sequence ID" value="NZ_CP123759.1"/>
</dbReference>
<proteinExistence type="predicted"/>
<accession>A0ABY8P3X4</accession>